<evidence type="ECO:0000313" key="2">
    <source>
        <dbReference type="EMBL" id="SVA84499.1"/>
    </source>
</evidence>
<reference evidence="2" key="1">
    <citation type="submission" date="2018-05" db="EMBL/GenBank/DDBJ databases">
        <authorList>
            <person name="Lanie J.A."/>
            <person name="Ng W.-L."/>
            <person name="Kazmierczak K.M."/>
            <person name="Andrzejewski T.M."/>
            <person name="Davidsen T.M."/>
            <person name="Wayne K.J."/>
            <person name="Tettelin H."/>
            <person name="Glass J.I."/>
            <person name="Rusch D."/>
            <person name="Podicherti R."/>
            <person name="Tsui H.-C.T."/>
            <person name="Winkler M.E."/>
        </authorList>
    </citation>
    <scope>NUCLEOTIDE SEQUENCE</scope>
</reference>
<dbReference type="SUPFAM" id="SSF54637">
    <property type="entry name" value="Thioesterase/thiol ester dehydrase-isomerase"/>
    <property type="match status" value="1"/>
</dbReference>
<feature type="domain" description="MaoC-like" evidence="1">
    <location>
        <begin position="11"/>
        <end position="118"/>
    </location>
</feature>
<dbReference type="AlphaFoldDB" id="A0A381Z5P2"/>
<gene>
    <name evidence="2" type="ORF">METZ01_LOCUS137353</name>
</gene>
<dbReference type="Pfam" id="PF01575">
    <property type="entry name" value="MaoC_dehydratas"/>
    <property type="match status" value="1"/>
</dbReference>
<accession>A0A381Z5P2</accession>
<dbReference type="Gene3D" id="3.10.129.10">
    <property type="entry name" value="Hotdog Thioesterase"/>
    <property type="match status" value="1"/>
</dbReference>
<dbReference type="InterPro" id="IPR029069">
    <property type="entry name" value="HotDog_dom_sf"/>
</dbReference>
<dbReference type="InterPro" id="IPR002539">
    <property type="entry name" value="MaoC-like_dom"/>
</dbReference>
<protein>
    <recommendedName>
        <fullName evidence="1">MaoC-like domain-containing protein</fullName>
    </recommendedName>
</protein>
<dbReference type="InterPro" id="IPR052342">
    <property type="entry name" value="MCH/BMMD"/>
</dbReference>
<sequence length="150" mass="17078">MTGLYWEEWKIGAEFVTSARTITETDIINFAGISGDYNPLHIDEEFCRNTQFGTRIAHGPLVYSIATGLIFQLHLYDDTLIAFLGFDSLKFTKPVKIGDTIHARVEVIEKRETSKSDRGIMKRLLQVLNQNNELVQEGVQAFLLKRNSDL</sequence>
<organism evidence="2">
    <name type="scientific">marine metagenome</name>
    <dbReference type="NCBI Taxonomy" id="408172"/>
    <lineage>
        <taxon>unclassified sequences</taxon>
        <taxon>metagenomes</taxon>
        <taxon>ecological metagenomes</taxon>
    </lineage>
</organism>
<dbReference type="PANTHER" id="PTHR43664:SF1">
    <property type="entry name" value="BETA-METHYLMALYL-COA DEHYDRATASE"/>
    <property type="match status" value="1"/>
</dbReference>
<dbReference type="PANTHER" id="PTHR43664">
    <property type="entry name" value="MONOAMINE OXIDASE-RELATED"/>
    <property type="match status" value="1"/>
</dbReference>
<dbReference type="EMBL" id="UINC01020026">
    <property type="protein sequence ID" value="SVA84499.1"/>
    <property type="molecule type" value="Genomic_DNA"/>
</dbReference>
<proteinExistence type="predicted"/>
<name>A0A381Z5P2_9ZZZZ</name>
<evidence type="ECO:0000259" key="1">
    <source>
        <dbReference type="Pfam" id="PF01575"/>
    </source>
</evidence>